<sequence length="108" mass="11723">MSLLQKRKALHRYCMLQIREGSCRIEISWHANSIGVSVKENRKKQERTQTERTIEIDLRGQSGAKEKNEGLVVGVLAEEATEMVGKEAGGVKGSLVEEGVLDGSGAAG</sequence>
<dbReference type="AlphaFoldDB" id="A0AAV8QPD2"/>
<gene>
    <name evidence="1" type="ORF">OPV22_022190</name>
</gene>
<evidence type="ECO:0000313" key="1">
    <source>
        <dbReference type="EMBL" id="KAJ8478463.1"/>
    </source>
</evidence>
<accession>A0AAV8QPD2</accession>
<comment type="caution">
    <text evidence="1">The sequence shown here is derived from an EMBL/GenBank/DDBJ whole genome shotgun (WGS) entry which is preliminary data.</text>
</comment>
<organism evidence="1 2">
    <name type="scientific">Ensete ventricosum</name>
    <name type="common">Abyssinian banana</name>
    <name type="synonym">Musa ensete</name>
    <dbReference type="NCBI Taxonomy" id="4639"/>
    <lineage>
        <taxon>Eukaryota</taxon>
        <taxon>Viridiplantae</taxon>
        <taxon>Streptophyta</taxon>
        <taxon>Embryophyta</taxon>
        <taxon>Tracheophyta</taxon>
        <taxon>Spermatophyta</taxon>
        <taxon>Magnoliopsida</taxon>
        <taxon>Liliopsida</taxon>
        <taxon>Zingiberales</taxon>
        <taxon>Musaceae</taxon>
        <taxon>Ensete</taxon>
    </lineage>
</organism>
<dbReference type="EMBL" id="JAQQAF010000006">
    <property type="protein sequence ID" value="KAJ8478463.1"/>
    <property type="molecule type" value="Genomic_DNA"/>
</dbReference>
<keyword evidence="2" id="KW-1185">Reference proteome</keyword>
<proteinExistence type="predicted"/>
<evidence type="ECO:0000313" key="2">
    <source>
        <dbReference type="Proteomes" id="UP001222027"/>
    </source>
</evidence>
<name>A0AAV8QPD2_ENSVE</name>
<protein>
    <submittedName>
        <fullName evidence="1">Uncharacterized protein</fullName>
    </submittedName>
</protein>
<reference evidence="1 2" key="1">
    <citation type="submission" date="2022-12" db="EMBL/GenBank/DDBJ databases">
        <title>Chromosome-scale assembly of the Ensete ventricosum genome.</title>
        <authorList>
            <person name="Dussert Y."/>
            <person name="Stocks J."/>
            <person name="Wendawek A."/>
            <person name="Woldeyes F."/>
            <person name="Nichols R.A."/>
            <person name="Borrell J.S."/>
        </authorList>
    </citation>
    <scope>NUCLEOTIDE SEQUENCE [LARGE SCALE GENOMIC DNA]</scope>
    <source>
        <strain evidence="2">cv. Maze</strain>
        <tissue evidence="1">Seeds</tissue>
    </source>
</reference>
<dbReference type="Proteomes" id="UP001222027">
    <property type="component" value="Unassembled WGS sequence"/>
</dbReference>